<evidence type="ECO:0000313" key="2">
    <source>
        <dbReference type="Proteomes" id="UP001521116"/>
    </source>
</evidence>
<evidence type="ECO:0000313" key="1">
    <source>
        <dbReference type="EMBL" id="KAL1632395.1"/>
    </source>
</evidence>
<accession>A0ABR3SYH1</accession>
<proteinExistence type="predicted"/>
<comment type="caution">
    <text evidence="1">The sequence shown here is derived from an EMBL/GenBank/DDBJ whole genome shotgun (WGS) entry which is preliminary data.</text>
</comment>
<dbReference type="EMBL" id="JAJVDC020000030">
    <property type="protein sequence ID" value="KAL1632395.1"/>
    <property type="molecule type" value="Genomic_DNA"/>
</dbReference>
<protein>
    <submittedName>
        <fullName evidence="1">Uncharacterized protein</fullName>
    </submittedName>
</protein>
<reference evidence="1 2" key="1">
    <citation type="submission" date="2024-02" db="EMBL/GenBank/DDBJ databases">
        <title>De novo assembly and annotation of 12 fungi associated with fruit tree decline syndrome in Ontario, Canada.</title>
        <authorList>
            <person name="Sulman M."/>
            <person name="Ellouze W."/>
            <person name="Ilyukhin E."/>
        </authorList>
    </citation>
    <scope>NUCLEOTIDE SEQUENCE [LARGE SCALE GENOMIC DNA]</scope>
    <source>
        <strain evidence="1 2">M1-105</strain>
    </source>
</reference>
<organism evidence="1 2">
    <name type="scientific">Neofusicoccum ribis</name>
    <dbReference type="NCBI Taxonomy" id="45134"/>
    <lineage>
        <taxon>Eukaryota</taxon>
        <taxon>Fungi</taxon>
        <taxon>Dikarya</taxon>
        <taxon>Ascomycota</taxon>
        <taxon>Pezizomycotina</taxon>
        <taxon>Dothideomycetes</taxon>
        <taxon>Dothideomycetes incertae sedis</taxon>
        <taxon>Botryosphaeriales</taxon>
        <taxon>Botryosphaeriaceae</taxon>
        <taxon>Neofusicoccum</taxon>
    </lineage>
</organism>
<sequence length="435" mass="48004">MSDFKAETLPYFSPPGNLSELTEESRELWSKQFISYWMDGEISADPSIVSPGRTPLSQFFNGTVDPFDTTQRPQAVTWNAFPKLVTTAYKTTPLRWQVADASRIFQDEYLEWSASRNSSKDIISATFTCEGPEYWQFFASYQREDFVKKMRELNADAADSMGDNEFFLTDPKTGQQVYNPNNYWNSLTTTGTIAHLVQPNNTLSAEIDIAAQATVIRKDKDGNIVTDPDRLIRCSQYGNPGRHSDPTIGGAINQYARAGNALSVADPVALYIASIDTSNFYLDLASTTGDASNANLEPIDDDSSIFAFTRGDIAKGQGLRFTVKIPKGKLGKNGQQLNVSNIYDKKTKQHIRYAAQIADYVTMSVSAVTVNKGEAVEPVPCYGEEGAKAKVEERDEKGVVSALKASGSADVVAESVRKVFPFPKVVGRKYAAWVE</sequence>
<gene>
    <name evidence="1" type="ORF">SLS56_003637</name>
</gene>
<name>A0ABR3SYH1_9PEZI</name>
<dbReference type="Proteomes" id="UP001521116">
    <property type="component" value="Unassembled WGS sequence"/>
</dbReference>
<keyword evidence="2" id="KW-1185">Reference proteome</keyword>